<dbReference type="Gene3D" id="3.40.50.2000">
    <property type="entry name" value="Glycogen Phosphorylase B"/>
    <property type="match status" value="1"/>
</dbReference>
<dbReference type="SUPFAM" id="SSF53756">
    <property type="entry name" value="UDP-Glycosyltransferase/glycogen phosphorylase"/>
    <property type="match status" value="1"/>
</dbReference>
<dbReference type="AlphaFoldDB" id="A0A060BT61"/>
<dbReference type="EMBL" id="KF120325">
    <property type="protein sequence ID" value="AIA87598.1"/>
    <property type="molecule type" value="Genomic_DNA"/>
</dbReference>
<reference evidence="2" key="1">
    <citation type="journal article" date="2013" name="Environ. Microbiol.">
        <title>Seasonally variable intestinal metagenomes of the red palm weevil (Rhynchophorus ferrugineus).</title>
        <authorList>
            <person name="Jia S."/>
            <person name="Zhang X."/>
            <person name="Zhang G."/>
            <person name="Yin A."/>
            <person name="Zhang S."/>
            <person name="Li F."/>
            <person name="Wang L."/>
            <person name="Zhao D."/>
            <person name="Yun Q."/>
            <person name="Tala"/>
            <person name="Wang J."/>
            <person name="Sun G."/>
            <person name="Baabdullah M."/>
            <person name="Yu X."/>
            <person name="Hu S."/>
            <person name="Al-Mssallem I.S."/>
            <person name="Yu J."/>
        </authorList>
    </citation>
    <scope>NUCLEOTIDE SEQUENCE</scope>
</reference>
<accession>A0A060BT61</accession>
<sequence>MVVTGGGLGARRLNNTTLAVLPELEKRASVVLVSGKAQYDELRARIPHDTSSFQLHSFVTVMYELLGAADIVVTRAGATTILELAALQNQPYWYQMQP</sequence>
<evidence type="ECO:0000259" key="1">
    <source>
        <dbReference type="Pfam" id="PF04101"/>
    </source>
</evidence>
<dbReference type="PANTHER" id="PTHR21015:SF22">
    <property type="entry name" value="GLYCOSYLTRANSFERASE"/>
    <property type="match status" value="1"/>
</dbReference>
<proteinExistence type="predicted"/>
<dbReference type="InterPro" id="IPR007235">
    <property type="entry name" value="Glyco_trans_28_C"/>
</dbReference>
<evidence type="ECO:0000313" key="2">
    <source>
        <dbReference type="EMBL" id="AIA87598.1"/>
    </source>
</evidence>
<dbReference type="GO" id="GO:0016758">
    <property type="term" value="F:hexosyltransferase activity"/>
    <property type="evidence" value="ECO:0007669"/>
    <property type="project" value="InterPro"/>
</dbReference>
<organism evidence="2">
    <name type="scientific">uncultured Butyrivibrio sp</name>
    <dbReference type="NCBI Taxonomy" id="370801"/>
    <lineage>
        <taxon>Bacteria</taxon>
        <taxon>Bacillati</taxon>
        <taxon>Bacillota</taxon>
        <taxon>Clostridia</taxon>
        <taxon>Lachnospirales</taxon>
        <taxon>Lachnospiraceae</taxon>
        <taxon>Butyrivibrio</taxon>
        <taxon>environmental samples</taxon>
    </lineage>
</organism>
<protein>
    <submittedName>
        <fullName evidence="2">Glyco_tran_28_C</fullName>
    </submittedName>
</protein>
<name>A0A060BT61_9FIRM</name>
<dbReference type="Pfam" id="PF04101">
    <property type="entry name" value="Glyco_tran_28_C"/>
    <property type="match status" value="1"/>
</dbReference>
<feature type="domain" description="Glycosyl transferase family 28 C-terminal" evidence="1">
    <location>
        <begin position="2"/>
        <end position="88"/>
    </location>
</feature>
<dbReference type="PANTHER" id="PTHR21015">
    <property type="entry name" value="UDP-N-ACETYLGLUCOSAMINE--N-ACETYLMURAMYL-(PENTAPEPTIDE) PYROPHOSPHORYL-UNDECAPRENOL N-ACETYLGLUCOSAMINE TRANSFERASE 1"/>
    <property type="match status" value="1"/>
</dbReference>